<feature type="domain" description="Core-binding (CB)" evidence="7">
    <location>
        <begin position="86"/>
        <end position="173"/>
    </location>
</feature>
<dbReference type="Proteomes" id="UP001223144">
    <property type="component" value="Unassembled WGS sequence"/>
</dbReference>
<protein>
    <submittedName>
        <fullName evidence="8">Tyrosine-type recombinase/integrase</fullName>
    </submittedName>
</protein>
<evidence type="ECO:0000256" key="3">
    <source>
        <dbReference type="ARBA" id="ARBA00023172"/>
    </source>
</evidence>
<organism evidence="8 9">
    <name type="scientific">Streptomyces chengmaiensis</name>
    <dbReference type="NCBI Taxonomy" id="3040919"/>
    <lineage>
        <taxon>Bacteria</taxon>
        <taxon>Bacillati</taxon>
        <taxon>Actinomycetota</taxon>
        <taxon>Actinomycetes</taxon>
        <taxon>Kitasatosporales</taxon>
        <taxon>Streptomycetaceae</taxon>
        <taxon>Streptomyces</taxon>
    </lineage>
</organism>
<evidence type="ECO:0000256" key="1">
    <source>
        <dbReference type="ARBA" id="ARBA00008857"/>
    </source>
</evidence>
<keyword evidence="9" id="KW-1185">Reference proteome</keyword>
<evidence type="ECO:0000256" key="5">
    <source>
        <dbReference type="SAM" id="MobiDB-lite"/>
    </source>
</evidence>
<dbReference type="InterPro" id="IPR044068">
    <property type="entry name" value="CB"/>
</dbReference>
<dbReference type="Pfam" id="PF00589">
    <property type="entry name" value="Phage_integrase"/>
    <property type="match status" value="1"/>
</dbReference>
<gene>
    <name evidence="8" type="ORF">QCN29_21245</name>
</gene>
<sequence>MNVARVWIEDRASHADYQAAVEKWQTAKKVGSKRNPPGRWRVRWYGPDGKPKAKTFQKMPQAEAEKRAIEERLEKGTYRDPKQGKVQFSDIAEEWFESLRKQGERTRNDYRELLDLYVIPKWGEHRVASIAWEDVSDWVNELCSQPGKRGGKLSPARIAKIYLVFGMVMKRAVQSGKIPSSPATDHELPPIGDDGEHVYLSHEQLAGLAEAAGEYRTLILVLGYCGIRWGEATALEVARVQLDTRRLRIVQAHTRVKGGMKIGPVKNHERRSAPVLASLVEDLRPLTHKRKRDDLLWVGAGGTHLRYSTWRPAVFDQAVKAAGLEGLGITPHKLRHTAASLAIAAGADVKVVQLMLGHKSAAMTLDVYGHLWPDRLDEVADVLDSGRKAALAKIGEQWKPKEDH</sequence>
<reference evidence="8 9" key="1">
    <citation type="submission" date="2023-04" db="EMBL/GenBank/DDBJ databases">
        <title>Streptomyces chengmaiensis sp. nov. isolated from the stem of mangrove plant in Hainan.</title>
        <authorList>
            <person name="Huang X."/>
            <person name="Zhou S."/>
            <person name="Chu X."/>
            <person name="Xie Y."/>
            <person name="Lin Y."/>
        </authorList>
    </citation>
    <scope>NUCLEOTIDE SEQUENCE [LARGE SCALE GENOMIC DNA]</scope>
    <source>
        <strain evidence="8 9">HNM0663</strain>
    </source>
</reference>
<dbReference type="SUPFAM" id="SSF56349">
    <property type="entry name" value="DNA breaking-rejoining enzymes"/>
    <property type="match status" value="1"/>
</dbReference>
<keyword evidence="2 4" id="KW-0238">DNA-binding</keyword>
<name>A0ABT6HSG3_9ACTN</name>
<dbReference type="Gene3D" id="1.10.443.10">
    <property type="entry name" value="Intergrase catalytic core"/>
    <property type="match status" value="1"/>
</dbReference>
<evidence type="ECO:0000259" key="7">
    <source>
        <dbReference type="PROSITE" id="PS51900"/>
    </source>
</evidence>
<dbReference type="InterPro" id="IPR011010">
    <property type="entry name" value="DNA_brk_join_enz"/>
</dbReference>
<dbReference type="PROSITE" id="PS51900">
    <property type="entry name" value="CB"/>
    <property type="match status" value="1"/>
</dbReference>
<evidence type="ECO:0000313" key="9">
    <source>
        <dbReference type="Proteomes" id="UP001223144"/>
    </source>
</evidence>
<evidence type="ECO:0000259" key="6">
    <source>
        <dbReference type="PROSITE" id="PS51898"/>
    </source>
</evidence>
<comment type="similarity">
    <text evidence="1">Belongs to the 'phage' integrase family.</text>
</comment>
<dbReference type="PROSITE" id="PS51898">
    <property type="entry name" value="TYR_RECOMBINASE"/>
    <property type="match status" value="1"/>
</dbReference>
<dbReference type="PANTHER" id="PTHR30349">
    <property type="entry name" value="PHAGE INTEGRASE-RELATED"/>
    <property type="match status" value="1"/>
</dbReference>
<dbReference type="Gene3D" id="1.10.150.130">
    <property type="match status" value="1"/>
</dbReference>
<comment type="caution">
    <text evidence="8">The sequence shown here is derived from an EMBL/GenBank/DDBJ whole genome shotgun (WGS) entry which is preliminary data.</text>
</comment>
<keyword evidence="3" id="KW-0233">DNA recombination</keyword>
<accession>A0ABT6HSG3</accession>
<dbReference type="InterPro" id="IPR002104">
    <property type="entry name" value="Integrase_catalytic"/>
</dbReference>
<dbReference type="EMBL" id="JARWBG010000025">
    <property type="protein sequence ID" value="MDH2391262.1"/>
    <property type="molecule type" value="Genomic_DNA"/>
</dbReference>
<evidence type="ECO:0000256" key="4">
    <source>
        <dbReference type="PROSITE-ProRule" id="PRU01248"/>
    </source>
</evidence>
<feature type="region of interest" description="Disordered" evidence="5">
    <location>
        <begin position="30"/>
        <end position="54"/>
    </location>
</feature>
<feature type="domain" description="Tyr recombinase" evidence="6">
    <location>
        <begin position="195"/>
        <end position="381"/>
    </location>
</feature>
<dbReference type="InterPro" id="IPR050090">
    <property type="entry name" value="Tyrosine_recombinase_XerCD"/>
</dbReference>
<dbReference type="PANTHER" id="PTHR30349:SF64">
    <property type="entry name" value="PROPHAGE INTEGRASE INTD-RELATED"/>
    <property type="match status" value="1"/>
</dbReference>
<dbReference type="RefSeq" id="WP_279930057.1">
    <property type="nucleotide sequence ID" value="NZ_JARWBG010000025.1"/>
</dbReference>
<dbReference type="InterPro" id="IPR013762">
    <property type="entry name" value="Integrase-like_cat_sf"/>
</dbReference>
<proteinExistence type="inferred from homology"/>
<evidence type="ECO:0000256" key="2">
    <source>
        <dbReference type="ARBA" id="ARBA00023125"/>
    </source>
</evidence>
<evidence type="ECO:0000313" key="8">
    <source>
        <dbReference type="EMBL" id="MDH2391262.1"/>
    </source>
</evidence>
<dbReference type="InterPro" id="IPR010998">
    <property type="entry name" value="Integrase_recombinase_N"/>
</dbReference>